<dbReference type="CDD" id="cd02440">
    <property type="entry name" value="AdoMet_MTases"/>
    <property type="match status" value="1"/>
</dbReference>
<dbReference type="STRING" id="478744.SAMN05444359_13226"/>
<dbReference type="InParanoid" id="A0A1H9MY16"/>
<dbReference type="PANTHER" id="PTHR43861">
    <property type="entry name" value="TRANS-ACONITATE 2-METHYLTRANSFERASE-RELATED"/>
    <property type="match status" value="1"/>
</dbReference>
<dbReference type="EMBL" id="FOFB01000032">
    <property type="protein sequence ID" value="SER28295.1"/>
    <property type="molecule type" value="Genomic_DNA"/>
</dbReference>
<dbReference type="Gene3D" id="3.40.50.150">
    <property type="entry name" value="Vaccinia Virus protein VP39"/>
    <property type="match status" value="1"/>
</dbReference>
<dbReference type="InterPro" id="IPR029063">
    <property type="entry name" value="SAM-dependent_MTases_sf"/>
</dbReference>
<keyword evidence="1" id="KW-0808">Transferase</keyword>
<accession>A0A1H9MY16</accession>
<keyword evidence="1" id="KW-0489">Methyltransferase</keyword>
<proteinExistence type="predicted"/>
<dbReference type="GO" id="GO:0008168">
    <property type="term" value="F:methyltransferase activity"/>
    <property type="evidence" value="ECO:0007669"/>
    <property type="project" value="UniProtKB-KW"/>
</dbReference>
<dbReference type="SUPFAM" id="SSF53335">
    <property type="entry name" value="S-adenosyl-L-methionine-dependent methyltransferases"/>
    <property type="match status" value="1"/>
</dbReference>
<evidence type="ECO:0000313" key="2">
    <source>
        <dbReference type="Proteomes" id="UP000199021"/>
    </source>
</evidence>
<dbReference type="GO" id="GO:0032259">
    <property type="term" value="P:methylation"/>
    <property type="evidence" value="ECO:0007669"/>
    <property type="project" value="UniProtKB-KW"/>
</dbReference>
<dbReference type="OrthoDB" id="323463at2"/>
<gene>
    <name evidence="1" type="ORF">SAMN05444359_13226</name>
</gene>
<dbReference type="Pfam" id="PF13489">
    <property type="entry name" value="Methyltransf_23"/>
    <property type="match status" value="1"/>
</dbReference>
<sequence length="262" mass="30070">MHDRHSNKRRYFNEQVLTTRQHVIPYIKGSMEISSATRVFEIGCGEGGNLLPFLELGCECVGVDLNQVKINLGLEFIADELPGANIEMLVQDIYDSSADRLGTFDLIILRDVIEHIHDQGKFLSMVHRFLKPAGRIFFGFPPWRMPFGGHQQVCRSSFLSKLPWFHLLPAPLYRAMLKGFGESEATMDNLLEVKETGISIDRFSRLVKENGFSFEQKDLWLINPNYEIKFNLTPRAVPPVLKGIPWLRDFYTTCCYALIRKA</sequence>
<protein>
    <submittedName>
        <fullName evidence="1">Methyltransferase domain-containing protein</fullName>
    </submittedName>
</protein>
<keyword evidence="2" id="KW-1185">Reference proteome</keyword>
<organism evidence="1 2">
    <name type="scientific">Neolewinella agarilytica</name>
    <dbReference type="NCBI Taxonomy" id="478744"/>
    <lineage>
        <taxon>Bacteria</taxon>
        <taxon>Pseudomonadati</taxon>
        <taxon>Bacteroidota</taxon>
        <taxon>Saprospiria</taxon>
        <taxon>Saprospirales</taxon>
        <taxon>Lewinellaceae</taxon>
        <taxon>Neolewinella</taxon>
    </lineage>
</organism>
<name>A0A1H9MY16_9BACT</name>
<dbReference type="Proteomes" id="UP000199021">
    <property type="component" value="Unassembled WGS sequence"/>
</dbReference>
<evidence type="ECO:0000313" key="1">
    <source>
        <dbReference type="EMBL" id="SER28295.1"/>
    </source>
</evidence>
<reference evidence="2" key="1">
    <citation type="submission" date="2016-10" db="EMBL/GenBank/DDBJ databases">
        <authorList>
            <person name="Varghese N."/>
            <person name="Submissions S."/>
        </authorList>
    </citation>
    <scope>NUCLEOTIDE SEQUENCE [LARGE SCALE GENOMIC DNA]</scope>
    <source>
        <strain evidence="2">DSM 24740</strain>
    </source>
</reference>
<dbReference type="AlphaFoldDB" id="A0A1H9MY16"/>
<dbReference type="RefSeq" id="WP_090172598.1">
    <property type="nucleotide sequence ID" value="NZ_FOFB01000032.1"/>
</dbReference>